<name>A0A368KJ66_9BACT</name>
<accession>A0A368KJ66</accession>
<dbReference type="OrthoDB" id="191350at2"/>
<evidence type="ECO:0000313" key="2">
    <source>
        <dbReference type="Proteomes" id="UP000253562"/>
    </source>
</evidence>
<evidence type="ECO:0000313" key="1">
    <source>
        <dbReference type="EMBL" id="RCS40592.1"/>
    </source>
</evidence>
<proteinExistence type="predicted"/>
<dbReference type="Pfam" id="PF14078">
    <property type="entry name" value="DUF4259"/>
    <property type="match status" value="1"/>
</dbReference>
<reference evidence="1 2" key="1">
    <citation type="submission" date="2018-07" db="EMBL/GenBank/DDBJ databases">
        <title>Comparative genomes isolates from brazilian mangrove.</title>
        <authorList>
            <person name="De Araujo J.E."/>
            <person name="Taketani R.G."/>
            <person name="Silva M.C.P."/>
            <person name="Lourenco M.V."/>
            <person name="Oliveira V.M."/>
            <person name="Andreote F.D."/>
        </authorList>
    </citation>
    <scope>NUCLEOTIDE SEQUENCE [LARGE SCALE GENOMIC DNA]</scope>
    <source>
        <strain evidence="1 2">HEX PRIS-MGV</strain>
    </source>
</reference>
<sequence>MGAWGYEIFDNDAACDWQVELFASDDLSPIQAPLQSVVESGDFIDSYSASEALAACEAIAHLRGRPGLQEAPLDDLSAWVSQHKHLPIAPLVPLAKQALQRIVSDECDLKRAWQETDDFDKWLATVEDVRSRID</sequence>
<gene>
    <name evidence="1" type="ORF">DTL42_24790</name>
</gene>
<dbReference type="RefSeq" id="WP_114373403.1">
    <property type="nucleotide sequence ID" value="NZ_QPEX01000046.1"/>
</dbReference>
<comment type="caution">
    <text evidence="1">The sequence shown here is derived from an EMBL/GenBank/DDBJ whole genome shotgun (WGS) entry which is preliminary data.</text>
</comment>
<dbReference type="Proteomes" id="UP000253562">
    <property type="component" value="Unassembled WGS sequence"/>
</dbReference>
<organism evidence="1 2">
    <name type="scientific">Bremerella cremea</name>
    <dbReference type="NCBI Taxonomy" id="1031537"/>
    <lineage>
        <taxon>Bacteria</taxon>
        <taxon>Pseudomonadati</taxon>
        <taxon>Planctomycetota</taxon>
        <taxon>Planctomycetia</taxon>
        <taxon>Pirellulales</taxon>
        <taxon>Pirellulaceae</taxon>
        <taxon>Bremerella</taxon>
    </lineage>
</organism>
<dbReference type="EMBL" id="QPEX01000046">
    <property type="protein sequence ID" value="RCS40592.1"/>
    <property type="molecule type" value="Genomic_DNA"/>
</dbReference>
<protein>
    <submittedName>
        <fullName evidence="1">DUF4259 domain-containing protein</fullName>
    </submittedName>
</protein>
<dbReference type="AlphaFoldDB" id="A0A368KJ66"/>
<dbReference type="InterPro" id="IPR025355">
    <property type="entry name" value="DUF4259"/>
</dbReference>